<dbReference type="SUPFAM" id="SSF102588">
    <property type="entry name" value="LmbE-like"/>
    <property type="match status" value="1"/>
</dbReference>
<keyword evidence="1" id="KW-0732">Signal</keyword>
<dbReference type="InterPro" id="IPR029062">
    <property type="entry name" value="Class_I_gatase-like"/>
</dbReference>
<dbReference type="STRING" id="1150368.SAMN02927921_02689"/>
<dbReference type="Gene3D" id="3.40.50.10320">
    <property type="entry name" value="LmbE-like"/>
    <property type="match status" value="1"/>
</dbReference>
<reference evidence="2 3" key="1">
    <citation type="submission" date="2016-11" db="EMBL/GenBank/DDBJ databases">
        <authorList>
            <person name="Jaros S."/>
            <person name="Januszkiewicz K."/>
            <person name="Wedrychowicz H."/>
        </authorList>
    </citation>
    <scope>NUCLEOTIDE SEQUENCE [LARGE SCALE GENOMIC DNA]</scope>
    <source>
        <strain evidence="2 3">CGMCC 1.12145</strain>
    </source>
</reference>
<dbReference type="OrthoDB" id="9759749at2"/>
<dbReference type="AlphaFoldDB" id="A0A1K1QPA9"/>
<dbReference type="RefSeq" id="WP_072317902.1">
    <property type="nucleotide sequence ID" value="NZ_FPJE01000014.1"/>
</dbReference>
<feature type="signal peptide" evidence="1">
    <location>
        <begin position="1"/>
        <end position="19"/>
    </location>
</feature>
<organism evidence="2 3">
    <name type="scientific">Sinomicrobium oceani</name>
    <dbReference type="NCBI Taxonomy" id="1150368"/>
    <lineage>
        <taxon>Bacteria</taxon>
        <taxon>Pseudomonadati</taxon>
        <taxon>Bacteroidota</taxon>
        <taxon>Flavobacteriia</taxon>
        <taxon>Flavobacteriales</taxon>
        <taxon>Flavobacteriaceae</taxon>
        <taxon>Sinomicrobium</taxon>
    </lineage>
</organism>
<dbReference type="InterPro" id="IPR003737">
    <property type="entry name" value="GlcNAc_PI_deacetylase-related"/>
</dbReference>
<dbReference type="Gene3D" id="3.40.50.880">
    <property type="match status" value="1"/>
</dbReference>
<dbReference type="CDD" id="cd03143">
    <property type="entry name" value="A4_beta-galactosidase_middle_domain"/>
    <property type="match status" value="1"/>
</dbReference>
<dbReference type="PANTHER" id="PTHR12993:SF11">
    <property type="entry name" value="N-ACETYLGLUCOSAMINYL-PHOSPHATIDYLINOSITOL DE-N-ACETYLASE"/>
    <property type="match status" value="1"/>
</dbReference>
<keyword evidence="3" id="KW-1185">Reference proteome</keyword>
<feature type="chain" id="PRO_5012792191" evidence="1">
    <location>
        <begin position="20"/>
        <end position="833"/>
    </location>
</feature>
<protein>
    <submittedName>
        <fullName evidence="2">GlcNAc-PI de-N-acetylase</fullName>
    </submittedName>
</protein>
<dbReference type="InterPro" id="IPR024078">
    <property type="entry name" value="LmbE-like_dom_sf"/>
</dbReference>
<dbReference type="PANTHER" id="PTHR12993">
    <property type="entry name" value="N-ACETYLGLUCOSAMINYL-PHOSPHATIDYLINOSITOL DE-N-ACETYLASE-RELATED"/>
    <property type="match status" value="1"/>
</dbReference>
<evidence type="ECO:0000256" key="1">
    <source>
        <dbReference type="SAM" id="SignalP"/>
    </source>
</evidence>
<dbReference type="Pfam" id="PF02585">
    <property type="entry name" value="PIG-L"/>
    <property type="match status" value="1"/>
</dbReference>
<dbReference type="GO" id="GO:0016811">
    <property type="term" value="F:hydrolase activity, acting on carbon-nitrogen (but not peptide) bonds, in linear amides"/>
    <property type="evidence" value="ECO:0007669"/>
    <property type="project" value="TreeGrafter"/>
</dbReference>
<evidence type="ECO:0000313" key="2">
    <source>
        <dbReference type="EMBL" id="SFW61078.1"/>
    </source>
</evidence>
<proteinExistence type="predicted"/>
<gene>
    <name evidence="2" type="ORF">SAMN02927921_02689</name>
</gene>
<name>A0A1K1QPA9_9FLAO</name>
<dbReference type="EMBL" id="FPJE01000014">
    <property type="protein sequence ID" value="SFW61078.1"/>
    <property type="molecule type" value="Genomic_DNA"/>
</dbReference>
<dbReference type="SUPFAM" id="SSF52317">
    <property type="entry name" value="Class I glutamine amidotransferase-like"/>
    <property type="match status" value="1"/>
</dbReference>
<evidence type="ECO:0000313" key="3">
    <source>
        <dbReference type="Proteomes" id="UP000182248"/>
    </source>
</evidence>
<accession>A0A1K1QPA9</accession>
<dbReference type="Proteomes" id="UP000182248">
    <property type="component" value="Unassembled WGS sequence"/>
</dbReference>
<sequence length="833" mass="93126">MRNITFLLILVFISARLQAQQPRTYSSSEIYHAVQKLNFLGSALYLAAHPDDENTRMISYLSNEVHARTAYLSLTRGDGGQNLIGTELRELLGVIRTEELLAARRVDGGEQMFSRANDFGFSKHPDETLRIWNKDSVLADVVRAIRKFRPDIIINRFDHRSPGTTHGHHTTSAMLSVEAFDLAGNKNVYPGQLQHLKPWQPKRLFFNTSWWFYGSEEKFREAAKDNLITMDLGGYYPVIGKSNGEIAAISRSQHRSQGFGSPASRGSETEYLELLKGDKPENQNLFSGINTTWSRIEGTEEIAKLLKSIEHHFNFQEPFVHVPELVKAYTLIQKLDDPYWKTVKTREIKEIIKACTGLYMEAVATESQSTPGSETGLRVEIINRGPLDITLQRIAIHPGNTILKPGVKLEANRDYSFDISTVITDEKKYTPPYWLLQKGTLGMYHAPSALIGFPETPAVLTAEFDLVVAGTPLSFSGDILYKHTDPAKGEVYQPFEVLPPVTASITNKVNIFDDTTSKNIPVKVRAVKSGIDATVSLKVPEGWKVTPESHPLKTTFKGEERTVLFRVTPPQKESEGFVRPVVTLDGDRYDMELTEIRYDHIPTQSVLLPSEAKVVRMDIRKAGKSVGYIPGAGDKIPESLRQIGYQVSILDPAGISAASLAGYDAVVIGIRAYNVSEILPARQKALLDYVREGGTLIVQYNTVGRGGTLDVRPPYPLRLSRDRVTDENARVTILAPGHPVLRYPNTITSNDFSGWVQERGLYFPDQWSKEYIPLLSMHDKGERTKEGSLLVAPYGKGYYIYTGLSFFRELPAGVPGAFKLFANMLSVGKQEKN</sequence>